<proteinExistence type="predicted"/>
<reference evidence="2 3" key="1">
    <citation type="submission" date="2015-07" db="EMBL/GenBank/DDBJ databases">
        <authorList>
            <person name="Voget S."/>
            <person name="Dogs M."/>
            <person name="Brinkhoff T.H."/>
            <person name="Daniel R."/>
        </authorList>
    </citation>
    <scope>NUCLEOTIDE SEQUENCE [LARGE SCALE GENOMIC DNA]</scope>
    <source>
        <strain evidence="2 3">B14</strain>
    </source>
</reference>
<evidence type="ECO:0000256" key="1">
    <source>
        <dbReference type="SAM" id="MobiDB-lite"/>
    </source>
</evidence>
<keyword evidence="3" id="KW-1185">Reference proteome</keyword>
<dbReference type="RefSeq" id="WP_187431756.1">
    <property type="nucleotide sequence ID" value="NZ_CP143423.1"/>
</dbReference>
<feature type="compositionally biased region" description="Basic and acidic residues" evidence="1">
    <location>
        <begin position="18"/>
        <end position="33"/>
    </location>
</feature>
<dbReference type="Proteomes" id="UP001318682">
    <property type="component" value="Chromosome"/>
</dbReference>
<name>A0ABZ2BWA8_9RHOB</name>
<accession>A0ABZ2BWA8</accession>
<protein>
    <submittedName>
        <fullName evidence="2">Uncharacterized protein</fullName>
    </submittedName>
</protein>
<feature type="compositionally biased region" description="Polar residues" evidence="1">
    <location>
        <begin position="1"/>
        <end position="16"/>
    </location>
</feature>
<reference evidence="3" key="2">
    <citation type="submission" date="2024-01" db="EMBL/GenBank/DDBJ databases">
        <title>Roseobacter fucihabitans sp. nov., isolated from the brown alga Fucus spiralis.</title>
        <authorList>
            <person name="Hahnke S."/>
            <person name="Berger M."/>
            <person name="Schlingloff A."/>
            <person name="Athale I."/>
            <person name="Neumann-Schaal M."/>
            <person name="Adenaya A."/>
            <person name="Poehlein A."/>
            <person name="Daniel R."/>
            <person name="Pertersen J."/>
            <person name="Brinkhoff T."/>
        </authorList>
    </citation>
    <scope>NUCLEOTIDE SEQUENCE [LARGE SCALE GENOMIC DNA]</scope>
    <source>
        <strain evidence="3">B14</strain>
    </source>
</reference>
<evidence type="ECO:0000313" key="2">
    <source>
        <dbReference type="EMBL" id="WVX49452.1"/>
    </source>
</evidence>
<dbReference type="EMBL" id="CP143423">
    <property type="protein sequence ID" value="WVX49452.1"/>
    <property type="molecule type" value="Genomic_DNA"/>
</dbReference>
<feature type="region of interest" description="Disordered" evidence="1">
    <location>
        <begin position="1"/>
        <end position="56"/>
    </location>
</feature>
<gene>
    <name evidence="2" type="ORF">ROLI_025470</name>
</gene>
<evidence type="ECO:0000313" key="3">
    <source>
        <dbReference type="Proteomes" id="UP001318682"/>
    </source>
</evidence>
<organism evidence="2 3">
    <name type="scientific">Roseobacter fucihabitans</name>
    <dbReference type="NCBI Taxonomy" id="1537242"/>
    <lineage>
        <taxon>Bacteria</taxon>
        <taxon>Pseudomonadati</taxon>
        <taxon>Pseudomonadota</taxon>
        <taxon>Alphaproteobacteria</taxon>
        <taxon>Rhodobacterales</taxon>
        <taxon>Roseobacteraceae</taxon>
        <taxon>Roseobacter</taxon>
    </lineage>
</organism>
<sequence length="56" mass="6403">MRVHQLTDNIKKTTTASRRRELQRRETALDPKKPIKPVKVAEPTKPKKPKPAGETT</sequence>